<dbReference type="eggNOG" id="COG2329">
    <property type="taxonomic scope" value="Bacteria"/>
</dbReference>
<dbReference type="PANTHER" id="PTHR37811">
    <property type="entry name" value="BLL5343 PROTEIN"/>
    <property type="match status" value="1"/>
</dbReference>
<dbReference type="KEGG" id="cat:CA2559_02020"/>
<gene>
    <name evidence="1" type="ordered locus">CA2559_02020</name>
</gene>
<name>A3U5H6_CROAH</name>
<evidence type="ECO:0000313" key="1">
    <source>
        <dbReference type="EMBL" id="EAP87493.1"/>
    </source>
</evidence>
<sequence length="98" mass="11296">MSYAVIFTSKQSSNTKGYASMANKIEELAKLQPGFLGIESAKDGIGITVSYWESLNHIKEWKLQSEHLLAQQAGKSLWYDWYKVRICKIEREYSFTKP</sequence>
<accession>A3U5H6</accession>
<dbReference type="EMBL" id="CP002046">
    <property type="protein sequence ID" value="EAP87493.1"/>
    <property type="molecule type" value="Genomic_DNA"/>
</dbReference>
<protein>
    <recommendedName>
        <fullName evidence="3">ABM domain-containing protein</fullName>
    </recommendedName>
</protein>
<keyword evidence="2" id="KW-1185">Reference proteome</keyword>
<dbReference type="OrthoDB" id="9798439at2"/>
<dbReference type="STRING" id="216432.CA2559_02020"/>
<dbReference type="SUPFAM" id="SSF54909">
    <property type="entry name" value="Dimeric alpha+beta barrel"/>
    <property type="match status" value="1"/>
</dbReference>
<dbReference type="PANTHER" id="PTHR37811:SF2">
    <property type="entry name" value="ABM DOMAIN-CONTAINING PROTEIN"/>
    <property type="match status" value="1"/>
</dbReference>
<dbReference type="Gene3D" id="3.30.70.100">
    <property type="match status" value="1"/>
</dbReference>
<evidence type="ECO:0008006" key="3">
    <source>
        <dbReference type="Google" id="ProtNLM"/>
    </source>
</evidence>
<reference evidence="1 2" key="1">
    <citation type="journal article" date="2010" name="J. Bacteriol.">
        <title>The complete genome sequence of Croceibacter atlanticus HTCC2559T.</title>
        <authorList>
            <person name="Oh H.M."/>
            <person name="Kang I."/>
            <person name="Ferriera S."/>
            <person name="Giovannoni S.J."/>
            <person name="Cho J.C."/>
        </authorList>
    </citation>
    <scope>NUCLEOTIDE SEQUENCE [LARGE SCALE GENOMIC DNA]</scope>
    <source>
        <strain evidence="2">ATCC BAA-628 / HTCC2559 / KCTC 12090</strain>
    </source>
</reference>
<dbReference type="RefSeq" id="WP_013186171.1">
    <property type="nucleotide sequence ID" value="NC_014230.1"/>
</dbReference>
<dbReference type="AlphaFoldDB" id="A3U5H6"/>
<proteinExistence type="predicted"/>
<organism evidence="1 2">
    <name type="scientific">Croceibacter atlanticus (strain ATCC BAA-628 / JCM 21780 / CIP 108009 / IAM 15332 / KCTC 12090 / HTCC2559)</name>
    <dbReference type="NCBI Taxonomy" id="216432"/>
    <lineage>
        <taxon>Bacteria</taxon>
        <taxon>Pseudomonadati</taxon>
        <taxon>Bacteroidota</taxon>
        <taxon>Flavobacteriia</taxon>
        <taxon>Flavobacteriales</taxon>
        <taxon>Flavobacteriaceae</taxon>
        <taxon>Croceibacter</taxon>
    </lineage>
</organism>
<dbReference type="InterPro" id="IPR052936">
    <property type="entry name" value="Jasmonate_Hydroxylase-like"/>
</dbReference>
<dbReference type="GeneID" id="89452200"/>
<dbReference type="InterPro" id="IPR011008">
    <property type="entry name" value="Dimeric_a/b-barrel"/>
</dbReference>
<evidence type="ECO:0000313" key="2">
    <source>
        <dbReference type="Proteomes" id="UP000002297"/>
    </source>
</evidence>
<dbReference type="Proteomes" id="UP000002297">
    <property type="component" value="Chromosome"/>
</dbReference>
<dbReference type="HOGENOM" id="CLU_127039_1_0_10"/>